<organism evidence="1 2">
    <name type="scientific">Vibrio bivalvicida</name>
    <dbReference type="NCBI Taxonomy" id="1276888"/>
    <lineage>
        <taxon>Bacteria</taxon>
        <taxon>Pseudomonadati</taxon>
        <taxon>Pseudomonadota</taxon>
        <taxon>Gammaproteobacteria</taxon>
        <taxon>Vibrionales</taxon>
        <taxon>Vibrionaceae</taxon>
        <taxon>Vibrio</taxon>
        <taxon>Vibrio oreintalis group</taxon>
    </lineage>
</organism>
<comment type="caution">
    <text evidence="1">The sequence shown here is derived from an EMBL/GenBank/DDBJ whole genome shotgun (WGS) entry which is preliminary data.</text>
</comment>
<evidence type="ECO:0000313" key="1">
    <source>
        <dbReference type="EMBL" id="OAJ94201.1"/>
    </source>
</evidence>
<dbReference type="Proteomes" id="UP000078406">
    <property type="component" value="Unassembled WGS sequence"/>
</dbReference>
<reference evidence="1 2" key="1">
    <citation type="journal article" date="2016" name="Syst. Appl. Microbiol.">
        <title>Vibrio bivalvicida sp. nov., a novel larval pathogen for bivalve molluscs reared in a hatchery.</title>
        <authorList>
            <person name="Dubert J."/>
            <person name="Romalde J.L."/>
            <person name="Prado S."/>
            <person name="Barja J.L."/>
        </authorList>
    </citation>
    <scope>NUCLEOTIDE SEQUENCE [LARGE SCALE GENOMIC DNA]</scope>
    <source>
        <strain evidence="1 2">605</strain>
    </source>
</reference>
<dbReference type="PROSITE" id="PS51257">
    <property type="entry name" value="PROKAR_LIPOPROTEIN"/>
    <property type="match status" value="1"/>
</dbReference>
<accession>A0A177Y047</accession>
<dbReference type="EMBL" id="LLEI02000031">
    <property type="protein sequence ID" value="OAJ94201.1"/>
    <property type="molecule type" value="Genomic_DNA"/>
</dbReference>
<sequence>MKKTAVAVSVMASLLVGCGGGSGGGSAPDAKGNEGKGNEAKVVYPQGIYIATMGNGDSADLKRVVGKPEYMGIAFGVHQGSEQDFRSSMVGVDASGHTRLVSSMGEYDSSTVPQYIAINVSDEGFIGNMKDSFGNWFWGNWRFDLPAAQKAQIDAMTVNDYSFNTIGTGFKLVSNDFNVVDLDILYQPIEAKSITSLIDTLPNSEWSHIGEYSSDKTYNSYKFTRKASGELEVTAAISDGGTEHCQTKTAILDTVYNNQVMYFESELVDANACEAYLNLQPSNKFKPYNGTHQIIIGFVEGNGNDQMAVYHGADYLEDTATGVIEAHRSIGGAGLFIRN</sequence>
<gene>
    <name evidence="1" type="ORF">APB76_10905</name>
</gene>
<protein>
    <submittedName>
        <fullName evidence="1">Uncharacterized protein</fullName>
    </submittedName>
</protein>
<name>A0A177Y047_9VIBR</name>
<evidence type="ECO:0000313" key="2">
    <source>
        <dbReference type="Proteomes" id="UP000078406"/>
    </source>
</evidence>
<dbReference type="AlphaFoldDB" id="A0A177Y047"/>
<proteinExistence type="predicted"/>